<proteinExistence type="predicted"/>
<dbReference type="Proteomes" id="UP001558613">
    <property type="component" value="Unassembled WGS sequence"/>
</dbReference>
<evidence type="ECO:0000313" key="2">
    <source>
        <dbReference type="EMBL" id="KAL1247330.1"/>
    </source>
</evidence>
<feature type="signal peptide" evidence="1">
    <location>
        <begin position="1"/>
        <end position="28"/>
    </location>
</feature>
<comment type="caution">
    <text evidence="2">The sequence shown here is derived from an EMBL/GenBank/DDBJ whole genome shotgun (WGS) entry which is preliminary data.</text>
</comment>
<sequence>MDLFSIPPRVCWWRILFLLSIFQDYMSSMLDCPPTCRCSTTNIFCNESYQGNFFPLLALQDTASDGNTTNSLPDLFENISSM</sequence>
<protein>
    <submittedName>
        <fullName evidence="2">Uncharacterized protein</fullName>
    </submittedName>
</protein>
<feature type="chain" id="PRO_5045319696" evidence="1">
    <location>
        <begin position="29"/>
        <end position="82"/>
    </location>
</feature>
<evidence type="ECO:0000313" key="3">
    <source>
        <dbReference type="Proteomes" id="UP001558613"/>
    </source>
</evidence>
<name>A0ABR3L4J1_9TELE</name>
<keyword evidence="3" id="KW-1185">Reference proteome</keyword>
<reference evidence="2 3" key="1">
    <citation type="submission" date="2023-09" db="EMBL/GenBank/DDBJ databases">
        <authorList>
            <person name="Wang M."/>
        </authorList>
    </citation>
    <scope>NUCLEOTIDE SEQUENCE [LARGE SCALE GENOMIC DNA]</scope>
    <source>
        <strain evidence="2">GT-2023</strain>
        <tissue evidence="2">Liver</tissue>
    </source>
</reference>
<keyword evidence="1" id="KW-0732">Signal</keyword>
<gene>
    <name evidence="2" type="ORF">QQF64_022706</name>
</gene>
<accession>A0ABR3L4J1</accession>
<evidence type="ECO:0000256" key="1">
    <source>
        <dbReference type="SAM" id="SignalP"/>
    </source>
</evidence>
<organism evidence="2 3">
    <name type="scientific">Cirrhinus molitorella</name>
    <name type="common">mud carp</name>
    <dbReference type="NCBI Taxonomy" id="172907"/>
    <lineage>
        <taxon>Eukaryota</taxon>
        <taxon>Metazoa</taxon>
        <taxon>Chordata</taxon>
        <taxon>Craniata</taxon>
        <taxon>Vertebrata</taxon>
        <taxon>Euteleostomi</taxon>
        <taxon>Actinopterygii</taxon>
        <taxon>Neopterygii</taxon>
        <taxon>Teleostei</taxon>
        <taxon>Ostariophysi</taxon>
        <taxon>Cypriniformes</taxon>
        <taxon>Cyprinidae</taxon>
        <taxon>Labeoninae</taxon>
        <taxon>Labeonini</taxon>
        <taxon>Cirrhinus</taxon>
    </lineage>
</organism>
<dbReference type="EMBL" id="JAYMGO010000025">
    <property type="protein sequence ID" value="KAL1247330.1"/>
    <property type="molecule type" value="Genomic_DNA"/>
</dbReference>